<dbReference type="OrthoDB" id="3886346at2759"/>
<keyword evidence="3" id="KW-1185">Reference proteome</keyword>
<evidence type="ECO:0000256" key="1">
    <source>
        <dbReference type="SAM" id="MobiDB-lite"/>
    </source>
</evidence>
<dbReference type="AlphaFoldDB" id="A0A2V1E259"/>
<accession>A0A2V1E259</accession>
<evidence type="ECO:0000313" key="3">
    <source>
        <dbReference type="Proteomes" id="UP000244855"/>
    </source>
</evidence>
<proteinExistence type="predicted"/>
<feature type="region of interest" description="Disordered" evidence="1">
    <location>
        <begin position="249"/>
        <end position="327"/>
    </location>
</feature>
<evidence type="ECO:0000313" key="2">
    <source>
        <dbReference type="EMBL" id="PVI04653.1"/>
    </source>
</evidence>
<sequence length="358" mass="39418">MSDIETSFSFIHQNIPAWVKQVAEIEDKVVRLQEELAKVPAQRSVPLKRKTNSVESLRDIDVDAQVTTSASPIPATSAATRKRKSPSVLSGNASGPSKYRSRQMIVVAYDGEIQKSFEQLVRAIGTGRNLLRKGKMAAKLEAMTALAGLHDDDDDEDVEEDGAILTSKIGYRHRTGLSAMRDRAMAVARAGVADNTSTPVQSFDSTDKALELAQNLCEKAAHQILREGDCRNNLRVVRGHMEEAQEMAKREVARHAANREEREKEEREKAEREKAEGEKQELAVTPPPTKMDPIQCIPSAQPSAEPITPPDSTNILPVDITPSDGGLNAAKTMEIEVDDEEDDGAEFVMPPLRFRTRA</sequence>
<feature type="compositionally biased region" description="Basic and acidic residues" evidence="1">
    <location>
        <begin position="249"/>
        <end position="281"/>
    </location>
</feature>
<gene>
    <name evidence="2" type="ORF">DM02DRAFT_611275</name>
</gene>
<protein>
    <submittedName>
        <fullName evidence="2">Uncharacterized protein</fullName>
    </submittedName>
</protein>
<feature type="region of interest" description="Disordered" evidence="1">
    <location>
        <begin position="339"/>
        <end position="358"/>
    </location>
</feature>
<dbReference type="Proteomes" id="UP000244855">
    <property type="component" value="Unassembled WGS sequence"/>
</dbReference>
<dbReference type="EMBL" id="KZ805319">
    <property type="protein sequence ID" value="PVI04653.1"/>
    <property type="molecule type" value="Genomic_DNA"/>
</dbReference>
<name>A0A2V1E259_9PLEO</name>
<reference evidence="2 3" key="1">
    <citation type="journal article" date="2018" name="Sci. Rep.">
        <title>Comparative genomics provides insights into the lifestyle and reveals functional heterogeneity of dark septate endophytic fungi.</title>
        <authorList>
            <person name="Knapp D.G."/>
            <person name="Nemeth J.B."/>
            <person name="Barry K."/>
            <person name="Hainaut M."/>
            <person name="Henrissat B."/>
            <person name="Johnson J."/>
            <person name="Kuo A."/>
            <person name="Lim J.H.P."/>
            <person name="Lipzen A."/>
            <person name="Nolan M."/>
            <person name="Ohm R.A."/>
            <person name="Tamas L."/>
            <person name="Grigoriev I.V."/>
            <person name="Spatafora J.W."/>
            <person name="Nagy L.G."/>
            <person name="Kovacs G.M."/>
        </authorList>
    </citation>
    <scope>NUCLEOTIDE SEQUENCE [LARGE SCALE GENOMIC DNA]</scope>
    <source>
        <strain evidence="2 3">DSE2036</strain>
    </source>
</reference>
<organism evidence="2 3">
    <name type="scientific">Periconia macrospinosa</name>
    <dbReference type="NCBI Taxonomy" id="97972"/>
    <lineage>
        <taxon>Eukaryota</taxon>
        <taxon>Fungi</taxon>
        <taxon>Dikarya</taxon>
        <taxon>Ascomycota</taxon>
        <taxon>Pezizomycotina</taxon>
        <taxon>Dothideomycetes</taxon>
        <taxon>Pleosporomycetidae</taxon>
        <taxon>Pleosporales</taxon>
        <taxon>Massarineae</taxon>
        <taxon>Periconiaceae</taxon>
        <taxon>Periconia</taxon>
    </lineage>
</organism>
<feature type="region of interest" description="Disordered" evidence="1">
    <location>
        <begin position="71"/>
        <end position="97"/>
    </location>
</feature>